<evidence type="ECO:0000256" key="4">
    <source>
        <dbReference type="ARBA" id="ARBA00023002"/>
    </source>
</evidence>
<comment type="cofactor">
    <cofactor evidence="1 8">
        <name>thiamine diphosphate</name>
        <dbReference type="ChEBI" id="CHEBI:58937"/>
    </cofactor>
</comment>
<comment type="catalytic activity">
    <reaction evidence="7 8">
        <text>N(6)-[(R)-lipoyl]-L-lysyl-[protein] + pyruvate + H(+) = N(6)-[(R)-S(8)-acetyldihydrolipoyl]-L-lysyl-[protein] + CO2</text>
        <dbReference type="Rhea" id="RHEA:19189"/>
        <dbReference type="Rhea" id="RHEA-COMP:10474"/>
        <dbReference type="Rhea" id="RHEA-COMP:10478"/>
        <dbReference type="ChEBI" id="CHEBI:15361"/>
        <dbReference type="ChEBI" id="CHEBI:15378"/>
        <dbReference type="ChEBI" id="CHEBI:16526"/>
        <dbReference type="ChEBI" id="CHEBI:83099"/>
        <dbReference type="ChEBI" id="CHEBI:83111"/>
        <dbReference type="EC" id="1.2.4.1"/>
    </reaction>
</comment>
<evidence type="ECO:0000256" key="9">
    <source>
        <dbReference type="PIRSR" id="PIRSR000156-1"/>
    </source>
</evidence>
<comment type="function">
    <text evidence="8">Component of the pyruvate dehydrogenase (PDH) complex, that catalyzes the overall conversion of pyruvate to acetyl-CoA and CO(2).</text>
</comment>
<dbReference type="GO" id="GO:0000287">
    <property type="term" value="F:magnesium ion binding"/>
    <property type="evidence" value="ECO:0007669"/>
    <property type="project" value="UniProtKB-ARBA"/>
</dbReference>
<dbReference type="InterPro" id="IPR009014">
    <property type="entry name" value="Transketo_C/PFOR_II"/>
</dbReference>
<gene>
    <name evidence="13" type="primary">aceE</name>
    <name evidence="13" type="ORF">CETAM_09300</name>
</gene>
<feature type="binding site" evidence="9">
    <location>
        <position position="254"/>
    </location>
    <ligand>
        <name>Mg(2+)</name>
        <dbReference type="ChEBI" id="CHEBI:18420"/>
    </ligand>
</feature>
<dbReference type="PANTHER" id="PTHR43825">
    <property type="entry name" value="PYRUVATE DEHYDROGENASE E1 COMPONENT"/>
    <property type="match status" value="1"/>
</dbReference>
<dbReference type="NCBIfam" id="TIGR00759">
    <property type="entry name" value="aceE"/>
    <property type="match status" value="1"/>
</dbReference>
<dbReference type="KEGG" id="ccoe:CETAM_09300"/>
<feature type="domain" description="Pyruvate dehydrogenase E1 component middle" evidence="11">
    <location>
        <begin position="500"/>
        <end position="726"/>
    </location>
</feature>
<reference evidence="13 14" key="1">
    <citation type="journal article" date="2021" name="Int. J. Syst. Evol. Microbiol.">
        <title>Classification of three corynebacterial strains isolated from a small paddock in North Rhine-Westphalia: proposal of &lt;i&gt;Corynebacterium kalinowskii&lt;/i&gt; sp. nov., &lt;i&gt;Corynebacterium comes&lt;/i&gt; sp. nov. and &lt;i&gt;Corynebacterium occultum&lt;/i&gt; sp. nov.</title>
        <authorList>
            <person name="Schaffert L."/>
            <person name="Ruwe M."/>
            <person name="Milse J."/>
            <person name="Hanuschka K."/>
            <person name="Ortseifen V."/>
            <person name="Droste J."/>
            <person name="Brandt D."/>
            <person name="Schl L."/>
            <person name="Kutter Y."/>
            <person name="Vinke S."/>
            <person name="Vieh P."/>
            <person name="Jacob L."/>
            <person name="L N.C."/>
            <person name="Schulte-Berndt E."/>
            <person name="Hain C."/>
            <person name="Linder M."/>
            <person name="Schmidt P."/>
            <person name="Wollenschl L."/>
            <person name="Luttermann T."/>
            <person name="Thieme E."/>
            <person name="Hassa J."/>
            <person name="Haak M."/>
            <person name="Wittchen M."/>
            <person name="Mentz A."/>
            <person name="Persicke M."/>
            <person name="Busche T."/>
            <person name="R C."/>
        </authorList>
    </citation>
    <scope>NUCLEOTIDE SEQUENCE [LARGE SCALE GENOMIC DNA]</scope>
    <source>
        <strain evidence="13 14">2019</strain>
    </source>
</reference>
<dbReference type="Proteomes" id="UP000425178">
    <property type="component" value="Chromosome"/>
</dbReference>
<evidence type="ECO:0000313" key="13">
    <source>
        <dbReference type="EMBL" id="QGU05112.1"/>
    </source>
</evidence>
<dbReference type="Gene3D" id="3.40.50.920">
    <property type="match status" value="1"/>
</dbReference>
<dbReference type="InterPro" id="IPR005474">
    <property type="entry name" value="Transketolase_N"/>
</dbReference>
<feature type="domain" description="Transketolase-like C-terminal" evidence="12">
    <location>
        <begin position="742"/>
        <end position="879"/>
    </location>
</feature>
<keyword evidence="9" id="KW-0460">Magnesium</keyword>
<dbReference type="EMBL" id="CP046453">
    <property type="protein sequence ID" value="QGU05112.1"/>
    <property type="molecule type" value="Genomic_DNA"/>
</dbReference>
<dbReference type="CDD" id="cd02017">
    <property type="entry name" value="TPP_E1_EcPDC_like"/>
    <property type="match status" value="1"/>
</dbReference>
<dbReference type="InterPro" id="IPR004660">
    <property type="entry name" value="PDH_E1"/>
</dbReference>
<evidence type="ECO:0000256" key="1">
    <source>
        <dbReference type="ARBA" id="ARBA00001964"/>
    </source>
</evidence>
<evidence type="ECO:0000256" key="6">
    <source>
        <dbReference type="ARBA" id="ARBA00023317"/>
    </source>
</evidence>
<dbReference type="Pfam" id="PF17831">
    <property type="entry name" value="PDH_E1_M"/>
    <property type="match status" value="1"/>
</dbReference>
<dbReference type="RefSeq" id="WP_156228597.1">
    <property type="nucleotide sequence ID" value="NZ_CP046453.1"/>
</dbReference>
<feature type="binding site" evidence="9">
    <location>
        <position position="284"/>
    </location>
    <ligand>
        <name>Mg(2+)</name>
        <dbReference type="ChEBI" id="CHEBI:18420"/>
    </ligand>
</feature>
<evidence type="ECO:0000259" key="10">
    <source>
        <dbReference type="Pfam" id="PF00456"/>
    </source>
</evidence>
<dbReference type="FunFam" id="3.40.50.970:FF:000011">
    <property type="entry name" value="Pyruvate dehydrogenase E1 component"/>
    <property type="match status" value="1"/>
</dbReference>
<dbReference type="InterPro" id="IPR051157">
    <property type="entry name" value="PDH/Transketolase"/>
</dbReference>
<feature type="domain" description="Transketolase N-terminal" evidence="10">
    <location>
        <begin position="158"/>
        <end position="322"/>
    </location>
</feature>
<dbReference type="Pfam" id="PF00456">
    <property type="entry name" value="Transketolase_N"/>
    <property type="match status" value="1"/>
</dbReference>
<evidence type="ECO:0000259" key="11">
    <source>
        <dbReference type="Pfam" id="PF17831"/>
    </source>
</evidence>
<name>A0A6B8VIF0_9CORY</name>
<keyword evidence="6 8" id="KW-0670">Pyruvate</keyword>
<dbReference type="InterPro" id="IPR041621">
    <property type="entry name" value="PDH_E1_M"/>
</dbReference>
<dbReference type="PANTHER" id="PTHR43825:SF3">
    <property type="entry name" value="PYRUVATE DEHYDROGENASE E1 COMPONENT"/>
    <property type="match status" value="1"/>
</dbReference>
<dbReference type="AlphaFoldDB" id="A0A6B8VIF0"/>
<dbReference type="Gene3D" id="3.40.50.970">
    <property type="match status" value="2"/>
</dbReference>
<keyword evidence="14" id="KW-1185">Reference proteome</keyword>
<dbReference type="PIRSF" id="PIRSF000156">
    <property type="entry name" value="Pyruvate_dh_E1"/>
    <property type="match status" value="1"/>
</dbReference>
<dbReference type="Pfam" id="PF22613">
    <property type="entry name" value="Transketolase_C_1"/>
    <property type="match status" value="1"/>
</dbReference>
<comment type="cofactor">
    <cofactor evidence="9">
        <name>Mg(2+)</name>
        <dbReference type="ChEBI" id="CHEBI:18420"/>
    </cofactor>
</comment>
<accession>A0A6B8VIF0</accession>
<keyword evidence="9" id="KW-0479">Metal-binding</keyword>
<feature type="binding site" evidence="9">
    <location>
        <position position="286"/>
    </location>
    <ligand>
        <name>Mg(2+)</name>
        <dbReference type="ChEBI" id="CHEBI:18420"/>
    </ligand>
</feature>
<proteinExistence type="predicted"/>
<dbReference type="SUPFAM" id="SSF52518">
    <property type="entry name" value="Thiamin diphosphate-binding fold (THDP-binding)"/>
    <property type="match status" value="2"/>
</dbReference>
<evidence type="ECO:0000259" key="12">
    <source>
        <dbReference type="Pfam" id="PF22613"/>
    </source>
</evidence>
<dbReference type="InterPro" id="IPR029061">
    <property type="entry name" value="THDP-binding"/>
</dbReference>
<keyword evidence="4 8" id="KW-0560">Oxidoreductase</keyword>
<protein>
    <recommendedName>
        <fullName evidence="3 8">Pyruvate dehydrogenase E1 component</fullName>
        <ecNumber evidence="2 8">1.2.4.1</ecNumber>
    </recommendedName>
</protein>
<evidence type="ECO:0000256" key="2">
    <source>
        <dbReference type="ARBA" id="ARBA00012281"/>
    </source>
</evidence>
<evidence type="ECO:0000313" key="14">
    <source>
        <dbReference type="Proteomes" id="UP000425178"/>
    </source>
</evidence>
<keyword evidence="5 8" id="KW-0786">Thiamine pyrophosphate</keyword>
<evidence type="ECO:0000256" key="8">
    <source>
        <dbReference type="PIRNR" id="PIRNR000156"/>
    </source>
</evidence>
<evidence type="ECO:0000256" key="7">
    <source>
        <dbReference type="ARBA" id="ARBA00051231"/>
    </source>
</evidence>
<dbReference type="GO" id="GO:0004739">
    <property type="term" value="F:pyruvate dehydrogenase (acetyl-transferring) activity"/>
    <property type="evidence" value="ECO:0007669"/>
    <property type="project" value="UniProtKB-EC"/>
</dbReference>
<dbReference type="SUPFAM" id="SSF52922">
    <property type="entry name" value="TK C-terminal domain-like"/>
    <property type="match status" value="1"/>
</dbReference>
<evidence type="ECO:0000256" key="3">
    <source>
        <dbReference type="ARBA" id="ARBA00017172"/>
    </source>
</evidence>
<dbReference type="InterPro" id="IPR035807">
    <property type="entry name" value="PDC_E1_N"/>
</dbReference>
<organism evidence="13 14">
    <name type="scientific">Corynebacterium comes</name>
    <dbReference type="NCBI Taxonomy" id="2675218"/>
    <lineage>
        <taxon>Bacteria</taxon>
        <taxon>Bacillati</taxon>
        <taxon>Actinomycetota</taxon>
        <taxon>Actinomycetes</taxon>
        <taxon>Mycobacteriales</taxon>
        <taxon>Corynebacteriaceae</taxon>
        <taxon>Corynebacterium</taxon>
    </lineage>
</organism>
<dbReference type="InterPro" id="IPR055152">
    <property type="entry name" value="Transketolase-like_C_2"/>
</dbReference>
<dbReference type="EC" id="1.2.4.1" evidence="2 8"/>
<sequence>MAEDLNANGAKDDSNFPLIRDGVASYLNDSDPEETREWMDSLDGLLSESSPERARYLMLRLLERASAKRVPLPNLTSTDFVNTIPTTMEVDFPGDEDMEKRFRRWIRWNAAVMVHRAQRPEIGVGGHISTYASAAPLYEVGFNHFWRGKDHPGGGDQIFFQGHASPGMYARAFLEGRLSEEDLDGFRQEVSRGEGNGIPSYPHPHGMPDFWEFPTVSMGLGPMDAIYQARFNRYLHNRGIKDTSQQHVWAFLGDGEMDEPESRGLIQHAALNNLDNLTFVVNCNLQRLDGPVRGNTQIIQELESFFTGAGWNVIKVVWGREWDELLAKDKDGALVTVMNTTPDGDYQTFKANDGAYVREHFFGRDERTLKLVEDMSDEEIWALPRGGHDYRKVHAAYKRAMETKDKPTVILAFTIKGYGLGHNFEGRNATHQMKKLTAEDLKAFRDKQSIPIPDEALDADPYLPPYYHPGENAPEIQYMKKRREELGGFLPERRSTYTPLQVPDLDKLRSVRKGSGKQEVATTMALVRTFKELMRDKELGRRVVPIIPDEARTFGLDSWFPTLKIYNPHGQNYVPVDHDLMLSYREATDGQILHEGINEAGSMASFIAAGSSYATHGEAMVPLYIFYSMFGFQRTGDSVWAAADQMARGFLIGATAGRTTLTGEGLQHMDGHSQILASTNPGVVSYDPAFAYEIAHLLHEGIDRMYGPGRGENVIYYLTVYNEPVSQPAEPENLDVEGLHKGIYLYSPASDAGADGHEASILASGIGMSAALRAREILAADYNVQANIFSVTSWVELARDGAAKNKEQLRNPAAEIEVPFATKQLNQVDGETFVAVSDFATDLQEQIRAFVPGEYIVLGADGFGFSDTRPAARRYFNIDAESVVVAVLMGLAREGKIDISVAAQAAEKFNLDDPTVV</sequence>
<evidence type="ECO:0000256" key="5">
    <source>
        <dbReference type="ARBA" id="ARBA00023052"/>
    </source>
</evidence>